<evidence type="ECO:0000256" key="1">
    <source>
        <dbReference type="ARBA" id="ARBA00004613"/>
    </source>
</evidence>
<comment type="caution">
    <text evidence="9">The sequence shown here is derived from an EMBL/GenBank/DDBJ whole genome shotgun (WGS) entry which is preliminary data.</text>
</comment>
<sequence>MSARPLRLTAVPAALVLVLIGGTVPAAAGAAEPAWTADPVRAADPVPGLVLTLSEVPHSSTREVLLSCFPVEGSHPHGVEACAVLVHSGGDLDALAVTAHPCTREYHPVAVAATGAWAGRPVHWERTFSNPCVLDSATGPVFRF</sequence>
<dbReference type="RefSeq" id="WP_251416301.1">
    <property type="nucleotide sequence ID" value="NZ_JAMQGM010000036.1"/>
</dbReference>
<keyword evidence="4" id="KW-0646">Protease inhibitor</keyword>
<evidence type="ECO:0000313" key="9">
    <source>
        <dbReference type="EMBL" id="MCM2578993.1"/>
    </source>
</evidence>
<reference evidence="9" key="1">
    <citation type="journal article" date="2023" name="Int. J. Syst. Evol. Microbiol.">
        <title>Streptomyces meridianus sp. nov. isolated from brackish water of the Tagus estuary in Alcochete, Portugal.</title>
        <authorList>
            <person name="Santos J.D.N."/>
            <person name="Klimek D."/>
            <person name="Calusinska M."/>
            <person name="Lobo Da Cunha A."/>
            <person name="Catita J."/>
            <person name="Goncalves H."/>
            <person name="Gonzalez I."/>
            <person name="Reyes F."/>
            <person name="Lage O.M."/>
        </authorList>
    </citation>
    <scope>NUCLEOTIDE SEQUENCE</scope>
    <source>
        <strain evidence="9">MTZ3.1</strain>
    </source>
</reference>
<dbReference type="InterPro" id="IPR036819">
    <property type="entry name" value="Subtilisin_inhibitor-like_sf"/>
</dbReference>
<evidence type="ECO:0000256" key="2">
    <source>
        <dbReference type="ARBA" id="ARBA00010472"/>
    </source>
</evidence>
<feature type="chain" id="PRO_5047410766" evidence="7">
    <location>
        <begin position="31"/>
        <end position="144"/>
    </location>
</feature>
<keyword evidence="3" id="KW-0964">Secreted</keyword>
<gene>
    <name evidence="9" type="ORF">M1E25_16800</name>
</gene>
<feature type="domain" description="Subtilisin inhibitor" evidence="8">
    <location>
        <begin position="49"/>
        <end position="130"/>
    </location>
</feature>
<evidence type="ECO:0000256" key="6">
    <source>
        <dbReference type="ARBA" id="ARBA00023157"/>
    </source>
</evidence>
<keyword evidence="10" id="KW-1185">Reference proteome</keyword>
<evidence type="ECO:0000259" key="8">
    <source>
        <dbReference type="Pfam" id="PF00720"/>
    </source>
</evidence>
<evidence type="ECO:0000256" key="3">
    <source>
        <dbReference type="ARBA" id="ARBA00022525"/>
    </source>
</evidence>
<dbReference type="Proteomes" id="UP001167160">
    <property type="component" value="Unassembled WGS sequence"/>
</dbReference>
<accession>A0ABT0X8Y7</accession>
<comment type="subcellular location">
    <subcellularLocation>
        <location evidence="1">Secreted</location>
    </subcellularLocation>
</comment>
<evidence type="ECO:0000256" key="7">
    <source>
        <dbReference type="SAM" id="SignalP"/>
    </source>
</evidence>
<dbReference type="PROSITE" id="PS00999">
    <property type="entry name" value="SSI"/>
    <property type="match status" value="1"/>
</dbReference>
<proteinExistence type="inferred from homology"/>
<evidence type="ECO:0000256" key="5">
    <source>
        <dbReference type="ARBA" id="ARBA00022900"/>
    </source>
</evidence>
<name>A0ABT0X8Y7_9ACTN</name>
<dbReference type="SUPFAM" id="SSF55399">
    <property type="entry name" value="Subtilisin inhibitor"/>
    <property type="match status" value="1"/>
</dbReference>
<keyword evidence="7" id="KW-0732">Signal</keyword>
<dbReference type="Pfam" id="PF00720">
    <property type="entry name" value="SSI"/>
    <property type="match status" value="1"/>
</dbReference>
<keyword evidence="6" id="KW-1015">Disulfide bond</keyword>
<protein>
    <submittedName>
        <fullName evidence="9">SSI family serine proteinase inhibitor</fullName>
    </submittedName>
</protein>
<evidence type="ECO:0000313" key="10">
    <source>
        <dbReference type="Proteomes" id="UP001167160"/>
    </source>
</evidence>
<keyword evidence="5" id="KW-0722">Serine protease inhibitor</keyword>
<feature type="signal peptide" evidence="7">
    <location>
        <begin position="1"/>
        <end position="30"/>
    </location>
</feature>
<dbReference type="InterPro" id="IPR023549">
    <property type="entry name" value="Subtilisin_inhibitor"/>
</dbReference>
<evidence type="ECO:0000256" key="4">
    <source>
        <dbReference type="ARBA" id="ARBA00022690"/>
    </source>
</evidence>
<organism evidence="9 10">
    <name type="scientific">Streptomyces meridianus</name>
    <dbReference type="NCBI Taxonomy" id="2938945"/>
    <lineage>
        <taxon>Bacteria</taxon>
        <taxon>Bacillati</taxon>
        <taxon>Actinomycetota</taxon>
        <taxon>Actinomycetes</taxon>
        <taxon>Kitasatosporales</taxon>
        <taxon>Streptomycetaceae</taxon>
        <taxon>Streptomyces</taxon>
    </lineage>
</organism>
<dbReference type="Gene3D" id="3.30.350.10">
    <property type="entry name" value="Subtilisin inhibitor-like"/>
    <property type="match status" value="1"/>
</dbReference>
<dbReference type="InterPro" id="IPR020054">
    <property type="entry name" value="Prot_inh_SSI_I16_CS"/>
</dbReference>
<comment type="similarity">
    <text evidence="2">Belongs to the protease inhibitor I16 (SSI) family.</text>
</comment>
<dbReference type="EMBL" id="JAMQGM010000036">
    <property type="protein sequence ID" value="MCM2578993.1"/>
    <property type="molecule type" value="Genomic_DNA"/>
</dbReference>